<gene>
    <name evidence="4" type="ORF">G4Z16_26905</name>
</gene>
<feature type="domain" description="Calcineurin-like phosphoesterase" evidence="2">
    <location>
        <begin position="735"/>
        <end position="910"/>
    </location>
</feature>
<protein>
    <submittedName>
        <fullName evidence="4">Multidrug transporter</fullName>
    </submittedName>
</protein>
<evidence type="ECO:0000256" key="1">
    <source>
        <dbReference type="SAM" id="MobiDB-lite"/>
    </source>
</evidence>
<accession>A0A7T1WVS0</accession>
<dbReference type="PANTHER" id="PTHR40446">
    <property type="entry name" value="N-ACETYLGLUCOSAMINE-1-PHOSPHODIESTER ALPHA-N-ACETYLGLUCOSAMINIDASE"/>
    <property type="match status" value="1"/>
</dbReference>
<dbReference type="InterPro" id="IPR008964">
    <property type="entry name" value="Invasin/intimin_cell_adhesion"/>
</dbReference>
<dbReference type="AlphaFoldDB" id="A0A7T1WVS0"/>
<dbReference type="Pfam" id="PF00149">
    <property type="entry name" value="Metallophos"/>
    <property type="match status" value="1"/>
</dbReference>
<feature type="region of interest" description="Disordered" evidence="1">
    <location>
        <begin position="41"/>
        <end position="73"/>
    </location>
</feature>
<feature type="region of interest" description="Disordered" evidence="1">
    <location>
        <begin position="91"/>
        <end position="115"/>
    </location>
</feature>
<dbReference type="InterPro" id="IPR004843">
    <property type="entry name" value="Calcineurin-like_PHP"/>
</dbReference>
<dbReference type="PANTHER" id="PTHR40446:SF2">
    <property type="entry name" value="N-ACETYLGLUCOSAMINE-1-PHOSPHODIESTER ALPHA-N-ACETYLGLUCOSAMINIDASE"/>
    <property type="match status" value="1"/>
</dbReference>
<dbReference type="EMBL" id="CP048882">
    <property type="protein sequence ID" value="QPP11036.1"/>
    <property type="molecule type" value="Genomic_DNA"/>
</dbReference>
<feature type="region of interest" description="Disordered" evidence="1">
    <location>
        <begin position="328"/>
        <end position="351"/>
    </location>
</feature>
<keyword evidence="5" id="KW-1185">Reference proteome</keyword>
<evidence type="ECO:0000313" key="4">
    <source>
        <dbReference type="EMBL" id="QPP11036.1"/>
    </source>
</evidence>
<dbReference type="InterPro" id="IPR018711">
    <property type="entry name" value="NAGPA"/>
</dbReference>
<proteinExistence type="predicted"/>
<dbReference type="Pfam" id="PF09992">
    <property type="entry name" value="NAGPA"/>
    <property type="match status" value="1"/>
</dbReference>
<evidence type="ECO:0000259" key="3">
    <source>
        <dbReference type="Pfam" id="PF09992"/>
    </source>
</evidence>
<evidence type="ECO:0000313" key="5">
    <source>
        <dbReference type="Proteomes" id="UP000595046"/>
    </source>
</evidence>
<dbReference type="SUPFAM" id="SSF56300">
    <property type="entry name" value="Metallo-dependent phosphatases"/>
    <property type="match status" value="1"/>
</dbReference>
<dbReference type="Gene3D" id="3.60.21.10">
    <property type="match status" value="1"/>
</dbReference>
<dbReference type="SUPFAM" id="SSF49373">
    <property type="entry name" value="Invasin/intimin cell-adhesion fragments"/>
    <property type="match status" value="1"/>
</dbReference>
<dbReference type="InterPro" id="IPR029052">
    <property type="entry name" value="Metallo-depent_PP-like"/>
</dbReference>
<sequence length="1090" mass="115477">MEISRTSRPVAPGARLTSFQRLESDKWLRADALSVDLGGRRDGGTRADYLSSGEVSTRAPLSEQAENHDPGEGRRTVAAFNSDFFDIDETGAPLGPGVRNGKVTHSPAAGNSESLGFGPDAAGRVLALYFEGTLTLPGGKQPLTAYNAANVPENGIGAYNSRWGEADRALTTDSDPESTEVLLRHGRVSRILDEPGSGPIAEGTTVLVGRDTGAKTLDGLQVGDRVSLEYHVRTDDGSAVPRTAVGGRGLLVVDGQPQNWEGRPNNATAPRTAVGFSKDGSTMHVMSVDGRQAASGGVTLTELALMMKDLGAYNALNLDGGGSSTLLAREPGTDDLQLENAPSDGEEREVPNGVALTSPVGSGALKHFWVETAADPASAPTADNMPVGHPDRVFQGLTRKLTAAGYDESYGPAEGTPRWSSDRPGVGRVDGEGVFHARGTGSTKVTAHQGGARGSTHLSVVGELDRIRPTRERVGLEDGGAEGSFGVIGFDAQGTSAPVDPADARLRYDRSLFSISPDDARGGFTVKARPGQESASGIVTVDVKGRTTKLAVTVGLHDERTAGFDDAADWKFSAARAEGSLAADPEGKEGTGLRMTYDFSRSTATRAAYATPPAEVPVPGQPQSFTMWIRSDGKGAWPSLHLKDAGGTDQVLRGEHLTEEGWQQITFEVPETVNYPLRLHRFYLAETRPAEQYTGEVVLDELTARVPPDVELPETERPHDPLISTAADVAGRDWRFAVMSDAQFVARDPDSAVVRQARRTLREIRAAGPDFVVINGDLVDEGSKEDLSFARRVLEEELGDAVGWIYVPGNHEVMGGSIANFTAEFGAAQRTFDHKGTRFITLDTSSLTVRGGGYTQLQELRRQLDDAENDPSVSSIAVVQHVPPRDPTGQQASQLTDRMEADLLEDWLGDFRARSGKGAAFIGAHVGVFDASRVDGVPYLVNGNSGKSPAAPPSRGGFTGWSLLGVEQNAQRHGGDWLAAQTRAHVDGLTMEAPGGMRVGESAHAAATVTQGEGESARKVPVAWPLSADWSGSGNLCVRGGRSAADDTKVRCAASYDPRTGTLTAHRPGTVTLTVEVAGERAERQVSITR</sequence>
<evidence type="ECO:0000259" key="2">
    <source>
        <dbReference type="Pfam" id="PF00149"/>
    </source>
</evidence>
<dbReference type="Gene3D" id="2.60.40.1080">
    <property type="match status" value="1"/>
</dbReference>
<dbReference type="GO" id="GO:0016787">
    <property type="term" value="F:hydrolase activity"/>
    <property type="evidence" value="ECO:0007669"/>
    <property type="project" value="InterPro"/>
</dbReference>
<reference evidence="5" key="1">
    <citation type="submission" date="2020-02" db="EMBL/GenBank/DDBJ databases">
        <title>Streptomyces sp. ASO4wet.</title>
        <authorList>
            <person name="Risdian C."/>
            <person name="Landwehr W."/>
            <person name="Schupp P."/>
            <person name="Wink J."/>
        </authorList>
    </citation>
    <scope>NUCLEOTIDE SEQUENCE [LARGE SCALE GENOMIC DNA]</scope>
    <source>
        <strain evidence="5">ASO4wet</strain>
    </source>
</reference>
<dbReference type="KEGG" id="sbat:G4Z16_26905"/>
<dbReference type="Proteomes" id="UP000595046">
    <property type="component" value="Chromosome"/>
</dbReference>
<name>A0A7T1WVS0_9ACTN</name>
<dbReference type="RefSeq" id="WP_197354944.1">
    <property type="nucleotide sequence ID" value="NZ_CP048882.1"/>
</dbReference>
<feature type="domain" description="Phosphodiester glycosidase" evidence="3">
    <location>
        <begin position="200"/>
        <end position="356"/>
    </location>
</feature>
<organism evidence="4 5">
    <name type="scientific">Streptomyces bathyalis</name>
    <dbReference type="NCBI Taxonomy" id="2710756"/>
    <lineage>
        <taxon>Bacteria</taxon>
        <taxon>Bacillati</taxon>
        <taxon>Actinomycetota</taxon>
        <taxon>Actinomycetes</taxon>
        <taxon>Kitasatosporales</taxon>
        <taxon>Streptomycetaceae</taxon>
        <taxon>Streptomyces</taxon>
    </lineage>
</organism>